<dbReference type="GO" id="GO:0031123">
    <property type="term" value="P:RNA 3'-end processing"/>
    <property type="evidence" value="ECO:0007669"/>
    <property type="project" value="InterPro"/>
</dbReference>
<sequence>MEMAKPRDVMPARREQQTSISCVGSSEIFKRPNQCYANHNPYLLDWKGFVKSRLMKLTLKIERAHEKLQCHPCTNAYTDESISPARHCAFFMGLKRKKEETTEEVHMQTNEEVNVLATGAQFADEVEMQMAEAVSDMETEILDAVGTGYFKRLH</sequence>
<keyword evidence="3" id="KW-0067">ATP-binding</keyword>
<dbReference type="GO" id="GO:0005524">
    <property type="term" value="F:ATP binding"/>
    <property type="evidence" value="ECO:0007669"/>
    <property type="project" value="UniProtKB-KW"/>
</dbReference>
<dbReference type="AlphaFoldDB" id="A0A166GVR5"/>
<evidence type="ECO:0000313" key="4">
    <source>
        <dbReference type="EMBL" id="KZN09407.1"/>
    </source>
</evidence>
<dbReference type="GO" id="GO:0005634">
    <property type="term" value="C:nucleus"/>
    <property type="evidence" value="ECO:0007669"/>
    <property type="project" value="TreeGrafter"/>
</dbReference>
<evidence type="ECO:0000256" key="3">
    <source>
        <dbReference type="ARBA" id="ARBA00022840"/>
    </source>
</evidence>
<dbReference type="Gene3D" id="3.30.70.590">
    <property type="entry name" value="Poly(A) polymerase predicted RNA binding domain"/>
    <property type="match status" value="1"/>
</dbReference>
<accession>A0A166GVR5</accession>
<name>A0A166GVR5_DAUCS</name>
<comment type="caution">
    <text evidence="4">The sequence shown here is derived from an EMBL/GenBank/DDBJ whole genome shotgun (WGS) entry which is preliminary data.</text>
</comment>
<dbReference type="GO" id="GO:0003723">
    <property type="term" value="F:RNA binding"/>
    <property type="evidence" value="ECO:0007669"/>
    <property type="project" value="InterPro"/>
</dbReference>
<proteinExistence type="predicted"/>
<dbReference type="STRING" id="79200.A0A166GVR5"/>
<evidence type="ECO:0000256" key="2">
    <source>
        <dbReference type="ARBA" id="ARBA00022741"/>
    </source>
</evidence>
<organism evidence="4">
    <name type="scientific">Daucus carota subsp. sativus</name>
    <name type="common">Carrot</name>
    <dbReference type="NCBI Taxonomy" id="79200"/>
    <lineage>
        <taxon>Eukaryota</taxon>
        <taxon>Viridiplantae</taxon>
        <taxon>Streptophyta</taxon>
        <taxon>Embryophyta</taxon>
        <taxon>Tracheophyta</taxon>
        <taxon>Spermatophyta</taxon>
        <taxon>Magnoliopsida</taxon>
        <taxon>eudicotyledons</taxon>
        <taxon>Gunneridae</taxon>
        <taxon>Pentapetalae</taxon>
        <taxon>asterids</taxon>
        <taxon>campanulids</taxon>
        <taxon>Apiales</taxon>
        <taxon>Apiaceae</taxon>
        <taxon>Apioideae</taxon>
        <taxon>Scandiceae</taxon>
        <taxon>Daucinae</taxon>
        <taxon>Daucus</taxon>
        <taxon>Daucus sect. Daucus</taxon>
    </lineage>
</organism>
<reference evidence="4" key="1">
    <citation type="journal article" date="2016" name="Nat. Genet.">
        <title>A high-quality carrot genome assembly provides new insights into carotenoid accumulation and asterid genome evolution.</title>
        <authorList>
            <person name="Iorizzo M."/>
            <person name="Ellison S."/>
            <person name="Senalik D."/>
            <person name="Zeng P."/>
            <person name="Satapoomin P."/>
            <person name="Huang J."/>
            <person name="Bowman M."/>
            <person name="Iovene M."/>
            <person name="Sanseverino W."/>
            <person name="Cavagnaro P."/>
            <person name="Yildiz M."/>
            <person name="Macko-Podgorni A."/>
            <person name="Moranska E."/>
            <person name="Grzebelus E."/>
            <person name="Grzebelus D."/>
            <person name="Ashrafi H."/>
            <person name="Zheng Z."/>
            <person name="Cheng S."/>
            <person name="Spooner D."/>
            <person name="Van Deynze A."/>
            <person name="Simon P."/>
        </authorList>
    </citation>
    <scope>NUCLEOTIDE SEQUENCE [LARGE SCALE GENOMIC DNA]</scope>
    <source>
        <tissue evidence="4">Leaf</tissue>
    </source>
</reference>
<dbReference type="PANTHER" id="PTHR10682:SF22">
    <property type="entry name" value="POLYNUCLEOTIDE ADENYLYLTRANSFERASE"/>
    <property type="match status" value="1"/>
</dbReference>
<keyword evidence="1" id="KW-0808">Transferase</keyword>
<dbReference type="EMBL" id="LNRQ01000001">
    <property type="protein sequence ID" value="KZN09407.1"/>
    <property type="molecule type" value="Genomic_DNA"/>
</dbReference>
<dbReference type="PANTHER" id="PTHR10682">
    <property type="entry name" value="POLY A POLYMERASE"/>
    <property type="match status" value="1"/>
</dbReference>
<dbReference type="GO" id="GO:1990817">
    <property type="term" value="F:poly(A) RNA polymerase activity"/>
    <property type="evidence" value="ECO:0007669"/>
    <property type="project" value="TreeGrafter"/>
</dbReference>
<dbReference type="SUPFAM" id="SSF55003">
    <property type="entry name" value="PAP/Archaeal CCA-adding enzyme, C-terminal domain"/>
    <property type="match status" value="1"/>
</dbReference>
<protein>
    <submittedName>
        <fullName evidence="4">Uncharacterized protein</fullName>
    </submittedName>
</protein>
<keyword evidence="2" id="KW-0547">Nucleotide-binding</keyword>
<gene>
    <name evidence="4" type="ORF">DCAR_002063</name>
</gene>
<dbReference type="Gramene" id="KZN09407">
    <property type="protein sequence ID" value="KZN09407"/>
    <property type="gene ID" value="DCAR_002063"/>
</dbReference>
<dbReference type="InterPro" id="IPR011068">
    <property type="entry name" value="NuclTrfase_I-like_C"/>
</dbReference>
<evidence type="ECO:0000256" key="1">
    <source>
        <dbReference type="ARBA" id="ARBA00022679"/>
    </source>
</evidence>